<dbReference type="EMBL" id="CP016619">
    <property type="protein sequence ID" value="ANY84666.1"/>
    <property type="molecule type" value="Genomic_DNA"/>
</dbReference>
<feature type="domain" description="Recombinase" evidence="3">
    <location>
        <begin position="172"/>
        <end position="310"/>
    </location>
</feature>
<keyword evidence="1" id="KW-0175">Coiled coil</keyword>
<dbReference type="Pfam" id="PF00239">
    <property type="entry name" value="Resolvase"/>
    <property type="match status" value="1"/>
</dbReference>
<dbReference type="InterPro" id="IPR006119">
    <property type="entry name" value="Resolv_N"/>
</dbReference>
<dbReference type="RefSeq" id="WP_099513354.1">
    <property type="nucleotide sequence ID" value="NZ_CP016617.1"/>
</dbReference>
<dbReference type="GO" id="GO:0003677">
    <property type="term" value="F:DNA binding"/>
    <property type="evidence" value="ECO:0007669"/>
    <property type="project" value="InterPro"/>
</dbReference>
<dbReference type="Gene3D" id="3.40.50.1390">
    <property type="entry name" value="Resolvase, N-terminal catalytic domain"/>
    <property type="match status" value="1"/>
</dbReference>
<dbReference type="InterPro" id="IPR025827">
    <property type="entry name" value="Zn_ribbon_recom_dom"/>
</dbReference>
<dbReference type="KEGG" id="moc:BB934_28115"/>
<dbReference type="KEGG" id="moc:BB934_28230"/>
<dbReference type="AlphaFoldDB" id="A0A1B2EQE5"/>
<evidence type="ECO:0000259" key="2">
    <source>
        <dbReference type="PROSITE" id="PS51736"/>
    </source>
</evidence>
<evidence type="ECO:0000259" key="3">
    <source>
        <dbReference type="PROSITE" id="PS51737"/>
    </source>
</evidence>
<evidence type="ECO:0000313" key="6">
    <source>
        <dbReference type="EMBL" id="ANY82225.1"/>
    </source>
</evidence>
<dbReference type="KEGG" id="moc:BB934_28155"/>
<feature type="domain" description="Resolvase/invertase-type recombinase catalytic" evidence="2">
    <location>
        <begin position="14"/>
        <end position="165"/>
    </location>
</feature>
<dbReference type="InterPro" id="IPR050639">
    <property type="entry name" value="SSR_resolvase"/>
</dbReference>
<name>A0A1B2EQE5_9HYPH</name>
<evidence type="ECO:0000313" key="4">
    <source>
        <dbReference type="EMBL" id="ANY82208.1"/>
    </source>
</evidence>
<dbReference type="InterPro" id="IPR038109">
    <property type="entry name" value="DNA_bind_recomb_sf"/>
</dbReference>
<dbReference type="EMBL" id="CP016617">
    <property type="protein sequence ID" value="ANY82208.1"/>
    <property type="molecule type" value="Genomic_DNA"/>
</dbReference>
<accession>A0A1B2EQE5</accession>
<dbReference type="PANTHER" id="PTHR30461:SF23">
    <property type="entry name" value="DNA RECOMBINASE-RELATED"/>
    <property type="match status" value="1"/>
</dbReference>
<evidence type="ECO:0000313" key="8">
    <source>
        <dbReference type="EMBL" id="ANY84666.1"/>
    </source>
</evidence>
<dbReference type="EMBL" id="CP016617">
    <property type="protein sequence ID" value="ANY82215.1"/>
    <property type="molecule type" value="Genomic_DNA"/>
</dbReference>
<dbReference type="SUPFAM" id="SSF53041">
    <property type="entry name" value="Resolvase-like"/>
    <property type="match status" value="1"/>
</dbReference>
<dbReference type="CDD" id="cd00338">
    <property type="entry name" value="Ser_Recombinase"/>
    <property type="match status" value="1"/>
</dbReference>
<protein>
    <submittedName>
        <fullName evidence="4">Resolvase</fullName>
    </submittedName>
</protein>
<dbReference type="InterPro" id="IPR036162">
    <property type="entry name" value="Resolvase-like_N_sf"/>
</dbReference>
<dbReference type="KEGG" id="moc:BB934_41635"/>
<dbReference type="PROSITE" id="PS51737">
    <property type="entry name" value="RECOMBINASE_DNA_BIND"/>
    <property type="match status" value="1"/>
</dbReference>
<dbReference type="PROSITE" id="PS51736">
    <property type="entry name" value="RECOMBINASES_3"/>
    <property type="match status" value="1"/>
</dbReference>
<dbReference type="Pfam" id="PF13408">
    <property type="entry name" value="Zn_ribbon_recom"/>
    <property type="match status" value="1"/>
</dbReference>
<dbReference type="KEGG" id="moc:BB934_32155"/>
<dbReference type="OrthoDB" id="7475655at2"/>
<evidence type="ECO:0000313" key="7">
    <source>
        <dbReference type="EMBL" id="ANY82884.1"/>
    </source>
</evidence>
<geneLocation type="plasmid" evidence="8">
    <name>unnamed2</name>
</geneLocation>
<dbReference type="EMBL" id="CP016617">
    <property type="protein sequence ID" value="ANY82225.1"/>
    <property type="molecule type" value="Genomic_DNA"/>
</dbReference>
<dbReference type="PANTHER" id="PTHR30461">
    <property type="entry name" value="DNA-INVERTASE FROM LAMBDOID PROPHAGE"/>
    <property type="match status" value="1"/>
</dbReference>
<evidence type="ECO:0000313" key="5">
    <source>
        <dbReference type="EMBL" id="ANY82215.1"/>
    </source>
</evidence>
<proteinExistence type="predicted"/>
<dbReference type="Gene3D" id="3.90.1750.20">
    <property type="entry name" value="Putative Large Serine Recombinase, Chain B, Domain 2"/>
    <property type="match status" value="1"/>
</dbReference>
<organism evidence="4">
    <name type="scientific">Microvirga ossetica</name>
    <dbReference type="NCBI Taxonomy" id="1882682"/>
    <lineage>
        <taxon>Bacteria</taxon>
        <taxon>Pseudomonadati</taxon>
        <taxon>Pseudomonadota</taxon>
        <taxon>Alphaproteobacteria</taxon>
        <taxon>Hyphomicrobiales</taxon>
        <taxon>Methylobacteriaceae</taxon>
        <taxon>Microvirga</taxon>
    </lineage>
</organism>
<dbReference type="GO" id="GO:0000150">
    <property type="term" value="F:DNA strand exchange activity"/>
    <property type="evidence" value="ECO:0007669"/>
    <property type="project" value="InterPro"/>
</dbReference>
<dbReference type="SMART" id="SM00857">
    <property type="entry name" value="Resolvase"/>
    <property type="match status" value="1"/>
</dbReference>
<dbReference type="InterPro" id="IPR011109">
    <property type="entry name" value="DNA_bind_recombinase_dom"/>
</dbReference>
<dbReference type="Pfam" id="PF07508">
    <property type="entry name" value="Recombinase"/>
    <property type="match status" value="1"/>
</dbReference>
<dbReference type="EMBL" id="CP016617">
    <property type="protein sequence ID" value="ANY82884.1"/>
    <property type="molecule type" value="Genomic_DNA"/>
</dbReference>
<geneLocation type="plasmid" evidence="4">
    <name>unnamed1</name>
</geneLocation>
<feature type="coiled-coil region" evidence="1">
    <location>
        <begin position="407"/>
        <end position="459"/>
    </location>
</feature>
<evidence type="ECO:0000256" key="1">
    <source>
        <dbReference type="SAM" id="Coils"/>
    </source>
</evidence>
<reference evidence="4" key="1">
    <citation type="submission" date="2016-07" db="EMBL/GenBank/DDBJ databases">
        <title>Microvirga ossetica sp. nov. a new species of rhizobia isolated from root nodules of the legume species Vicia alpestris Steven originated from North Ossetia region in the Caucasus.</title>
        <authorList>
            <person name="Safronova V.I."/>
            <person name="Kuznetsova I.G."/>
            <person name="Sazanova A.L."/>
            <person name="Belimov A."/>
            <person name="Andronov E."/>
            <person name="Osledkin Y.S."/>
            <person name="Onishchuk O.P."/>
            <person name="Kurchak O.N."/>
            <person name="Shaposhnikov A.I."/>
            <person name="Willems A."/>
            <person name="Tikhonovich I.A."/>
        </authorList>
    </citation>
    <scope>NUCLEOTIDE SEQUENCE [LARGE SCALE GENOMIC DNA]</scope>
    <source>
        <strain evidence="4">V5/3M</strain>
        <plasmid evidence="4">unnamed1</plasmid>
        <plasmid evidence="8">unnamed2</plasmid>
    </source>
</reference>
<gene>
    <name evidence="4" type="ORF">BB934_28115</name>
    <name evidence="5" type="ORF">BB934_28155</name>
    <name evidence="6" type="ORF">BB934_28230</name>
    <name evidence="7" type="ORF">BB934_32155</name>
    <name evidence="8" type="ORF">BB934_41635</name>
</gene>
<keyword evidence="4" id="KW-0614">Plasmid</keyword>
<sequence>MRSELITDRHLARHAVIYIRQSSPHQVLSNQESLRLQYDLRRRALGLGWREEDVEIIDADLGLSGAAAVHREGFKDLIARVTLGQVGIVLSSEVTRLTRNCSDWYPLLDLCGYRDCLIADRDGVYDPGTANGRLLLGLKGTLSEVELHTIRARLTAGLLNKAARGELALILPVGLVRETGGVVVKNPDREVQARLDLIFTTFLRLRSASKVLHAFNERGLSIPRRGRFGDTVWRPPTVAAILQVLKNPAYAGAFVYGRTRSVRTAPLGKGSQKRLPREQWRIVVKDQYPAYISWATFEKIEAMLRDNYAEYDRNKTRGVPREGAALLHGMVYCGACGHKMVVQYKGGARYMCNYLRQQHGVPVCQVIPAAPVDAEAVAAFFKALTPAELDAYTQAVSLRREADAAGLKAQAQQVERLRYRAALAERQFDQVDPDNRLVAAELERRWEETLRDLRQAEAALADAAPEEGRVIPFGVGPDLQAAFTEVGRRLPDLWQQPALTTVRKKALLRCLIDKVVIHRAVRDTIALRLVWRGGATSEIALPITVGSLAELSRSGEMEAAIVERARAGESDAAIAAALTAAGHRSPLRQAVLPSTVQAIRLRHGILRERRQSHPRRIPGCLTVSQLAAQLGVTPHWIYDRIYNGTIAIELDAKTGLYLFPDGPTTLRAFQKLKAGKVDRLSPVPRLAC</sequence>